<dbReference type="EMBL" id="MTSL01000073">
    <property type="protein sequence ID" value="PJF19222.1"/>
    <property type="molecule type" value="Genomic_DNA"/>
</dbReference>
<evidence type="ECO:0000313" key="2">
    <source>
        <dbReference type="Proteomes" id="UP000240830"/>
    </source>
</evidence>
<reference evidence="1 2" key="1">
    <citation type="submission" date="2016-10" db="EMBL/GenBank/DDBJ databases">
        <title>The genome of Paramicrosporidium saccamoebae is the missing link in understanding Cryptomycota and Microsporidia evolution.</title>
        <authorList>
            <person name="Quandt C.A."/>
            <person name="Beaudet D."/>
            <person name="Corsaro D."/>
            <person name="Michel R."/>
            <person name="Corradi N."/>
            <person name="James T."/>
        </authorList>
    </citation>
    <scope>NUCLEOTIDE SEQUENCE [LARGE SCALE GENOMIC DNA]</scope>
    <source>
        <strain evidence="1 2">KSL3</strain>
    </source>
</reference>
<comment type="caution">
    <text evidence="1">The sequence shown here is derived from an EMBL/GenBank/DDBJ whole genome shotgun (WGS) entry which is preliminary data.</text>
</comment>
<organism evidence="1 2">
    <name type="scientific">Paramicrosporidium saccamoebae</name>
    <dbReference type="NCBI Taxonomy" id="1246581"/>
    <lineage>
        <taxon>Eukaryota</taxon>
        <taxon>Fungi</taxon>
        <taxon>Fungi incertae sedis</taxon>
        <taxon>Cryptomycota</taxon>
        <taxon>Cryptomycota incertae sedis</taxon>
        <taxon>Paramicrosporidium</taxon>
    </lineage>
</organism>
<sequence length="326" mass="36955">MLEQLLVSCVPIHRVSFEKVSSYNVEFPNICHMLGMDDEISYSHSRFHSRSPSRPCSRPQHTALILELVLCHSVSDFSSLQYLRLQNPVPSFPKYAKCPLLPSPEMLCCRLKKSKFRYVHYAVPKFPKTIGRPRYPKAAPEGFCSEAKLDMPLEQSTIVAPVQETPPPKKDFQILLNRNALKYTQLLGILDSMSVPMIEREFSESIPIILVSAQCCIVIVTSTSYCDSNSLCQLPCSNVVIMVVGRIAQWEAIAIAKARQPTLRLFACNTWTAIATLISEIAPPLGTFRLNPELTSYERFIVYSKKWNYWQAQEALDNSADILDFE</sequence>
<protein>
    <submittedName>
        <fullName evidence="1">Uncharacterized protein</fullName>
    </submittedName>
</protein>
<keyword evidence="2" id="KW-1185">Reference proteome</keyword>
<dbReference type="Proteomes" id="UP000240830">
    <property type="component" value="Unassembled WGS sequence"/>
</dbReference>
<name>A0A2H9TNC4_9FUNG</name>
<proteinExistence type="predicted"/>
<evidence type="ECO:0000313" key="1">
    <source>
        <dbReference type="EMBL" id="PJF19222.1"/>
    </source>
</evidence>
<accession>A0A2H9TNC4</accession>
<gene>
    <name evidence="1" type="ORF">PSACC_00963</name>
</gene>
<dbReference type="AlphaFoldDB" id="A0A2H9TNC4"/>